<protein>
    <submittedName>
        <fullName evidence="1">Uncharacterized protein</fullName>
    </submittedName>
</protein>
<comment type="caution">
    <text evidence="1">The sequence shown here is derived from an EMBL/GenBank/DDBJ whole genome shotgun (WGS) entry which is preliminary data.</text>
</comment>
<gene>
    <name evidence="1" type="ORF">N0F65_006589</name>
</gene>
<reference evidence="1" key="2">
    <citation type="journal article" date="2023" name="Microbiol Resour">
        <title>Decontamination and Annotation of the Draft Genome Sequence of the Oomycete Lagenidium giganteum ARSEF 373.</title>
        <authorList>
            <person name="Morgan W.R."/>
            <person name="Tartar A."/>
        </authorList>
    </citation>
    <scope>NUCLEOTIDE SEQUENCE</scope>
    <source>
        <strain evidence="1">ARSEF 373</strain>
    </source>
</reference>
<dbReference type="Proteomes" id="UP001146120">
    <property type="component" value="Unassembled WGS sequence"/>
</dbReference>
<evidence type="ECO:0000313" key="1">
    <source>
        <dbReference type="EMBL" id="DBA02799.1"/>
    </source>
</evidence>
<reference evidence="1" key="1">
    <citation type="submission" date="2022-11" db="EMBL/GenBank/DDBJ databases">
        <authorList>
            <person name="Morgan W.R."/>
            <person name="Tartar A."/>
        </authorList>
    </citation>
    <scope>NUCLEOTIDE SEQUENCE</scope>
    <source>
        <strain evidence="1">ARSEF 373</strain>
    </source>
</reference>
<dbReference type="AlphaFoldDB" id="A0AAV2Z9W6"/>
<name>A0AAV2Z9W6_9STRA</name>
<organism evidence="1 2">
    <name type="scientific">Lagenidium giganteum</name>
    <dbReference type="NCBI Taxonomy" id="4803"/>
    <lineage>
        <taxon>Eukaryota</taxon>
        <taxon>Sar</taxon>
        <taxon>Stramenopiles</taxon>
        <taxon>Oomycota</taxon>
        <taxon>Peronosporomycetes</taxon>
        <taxon>Pythiales</taxon>
        <taxon>Pythiaceae</taxon>
    </lineage>
</organism>
<accession>A0AAV2Z9W6</accession>
<keyword evidence="2" id="KW-1185">Reference proteome</keyword>
<proteinExistence type="predicted"/>
<evidence type="ECO:0000313" key="2">
    <source>
        <dbReference type="Proteomes" id="UP001146120"/>
    </source>
</evidence>
<dbReference type="EMBL" id="DAKRPA010000026">
    <property type="protein sequence ID" value="DBA02799.1"/>
    <property type="molecule type" value="Genomic_DNA"/>
</dbReference>
<sequence>MRGLMAFVTSVIGGKEEKYAIKVKPVQQEMYFVYKSLPEFGALWQKLEQIVEAEKAKGTWDQLSMLGKWLCSYVSHNSFDAHVDKLREQQQEVVTTLNMFLQSLVRRVSGLYVESTILRCGCCHVARQVALLVRNFLQYSKDAEDNKYASPRWRKRQFSEMRPEDEDKTRVSPIFPIRCDDEYLKTRSPKARKLSEDGVAAFRIIPAIRKVDLDTPTAAVTPLNMKTMPVVAPRRRVFAEVDFSTI</sequence>